<feature type="transmembrane region" description="Helical" evidence="12">
    <location>
        <begin position="111"/>
        <end position="129"/>
    </location>
</feature>
<evidence type="ECO:0000256" key="5">
    <source>
        <dbReference type="ARBA" id="ARBA00023136"/>
    </source>
</evidence>
<evidence type="ECO:0000313" key="15">
    <source>
        <dbReference type="RefSeq" id="XP_014470762.1"/>
    </source>
</evidence>
<dbReference type="CTD" id="5195"/>
<comment type="similarity">
    <text evidence="1 10">Belongs to the peroxin-14 family.</text>
</comment>
<evidence type="ECO:0000256" key="12">
    <source>
        <dbReference type="SAM" id="Phobius"/>
    </source>
</evidence>
<organism evidence="14 15">
    <name type="scientific">Dinoponera quadriceps</name>
    <name type="common">South American ant</name>
    <dbReference type="NCBI Taxonomy" id="609295"/>
    <lineage>
        <taxon>Eukaryota</taxon>
        <taxon>Metazoa</taxon>
        <taxon>Ecdysozoa</taxon>
        <taxon>Arthropoda</taxon>
        <taxon>Hexapoda</taxon>
        <taxon>Insecta</taxon>
        <taxon>Pterygota</taxon>
        <taxon>Neoptera</taxon>
        <taxon>Endopterygota</taxon>
        <taxon>Hymenoptera</taxon>
        <taxon>Apocrita</taxon>
        <taxon>Aculeata</taxon>
        <taxon>Formicoidea</taxon>
        <taxon>Formicidae</taxon>
        <taxon>Ponerinae</taxon>
        <taxon>Ponerini</taxon>
        <taxon>Dinoponera</taxon>
    </lineage>
</organism>
<evidence type="ECO:0000256" key="2">
    <source>
        <dbReference type="ARBA" id="ARBA00022448"/>
    </source>
</evidence>
<keyword evidence="4" id="KW-0811">Translocation</keyword>
<dbReference type="PANTHER" id="PTHR23058:SF0">
    <property type="entry name" value="PEROXISOMAL MEMBRANE PROTEIN PEX14"/>
    <property type="match status" value="1"/>
</dbReference>
<keyword evidence="5 10" id="KW-0472">Membrane</keyword>
<dbReference type="KEGG" id="dqu:106742386"/>
<evidence type="ECO:0000256" key="11">
    <source>
        <dbReference type="SAM" id="MobiDB-lite"/>
    </source>
</evidence>
<evidence type="ECO:0000256" key="10">
    <source>
        <dbReference type="RuleBase" id="RU367032"/>
    </source>
</evidence>
<dbReference type="InterPro" id="IPR036388">
    <property type="entry name" value="WH-like_DNA-bd_sf"/>
</dbReference>
<dbReference type="Proteomes" id="UP000515204">
    <property type="component" value="Unplaced"/>
</dbReference>
<dbReference type="OrthoDB" id="441517at2759"/>
<dbReference type="Pfam" id="PF04695">
    <property type="entry name" value="Pex14_N"/>
    <property type="match status" value="1"/>
</dbReference>
<accession>A0A6P3WXW3</accession>
<comment type="function">
    <text evidence="10">Component of the PEX13-PEX14 docking complex, a translocon channel that specifically mediates the import of peroxisomal cargo proteins bound to PEX5 receptor. The PEX13-PEX14 docking complex forms a large import pore which can be opened to a diameter of about 9 nm. Mechanistically, PEX5 receptor along with cargo proteins associates with the PEX14 subunit of the PEX13-PEX14 docking complex in the cytosol, leading to the insertion of the receptor into the organelle membrane with the concomitant translocation of the cargo into the peroxisome matrix.</text>
</comment>
<keyword evidence="2 10" id="KW-0813">Transport</keyword>
<evidence type="ECO:0000313" key="14">
    <source>
        <dbReference type="Proteomes" id="UP000515204"/>
    </source>
</evidence>
<dbReference type="AlphaFoldDB" id="A0A6P3WXW3"/>
<dbReference type="GO" id="GO:1990429">
    <property type="term" value="C:peroxisomal importomer complex"/>
    <property type="evidence" value="ECO:0007669"/>
    <property type="project" value="TreeGrafter"/>
</dbReference>
<evidence type="ECO:0000256" key="3">
    <source>
        <dbReference type="ARBA" id="ARBA00022927"/>
    </source>
</evidence>
<sequence>MTDQDANNNTLPLRKDLVQTAVQFLKNPKVSQSPIDRKQQFLKKKGLTDEEIKVAFDLASVDTAVEQPDVFQNQPPPPSLYTAVQIPQPAVYPYHLADISQLNVYQKIKELFNLAALIGATVYCIYWFYKKFIRPFLFGRKKPKRSVEDAVSELNETIERCAEPTKASVLKMCETVYDMKEQNRTVLSTVREVKVDLVNLKAMLLSSRRFPTAPTSIPTWQLDTTNETQEKATEREDDAGSGSNNSDSSLEMIREEPAKE</sequence>
<evidence type="ECO:0000256" key="6">
    <source>
        <dbReference type="ARBA" id="ARBA00023140"/>
    </source>
</evidence>
<feature type="compositionally biased region" description="Low complexity" evidence="11">
    <location>
        <begin position="240"/>
        <end position="249"/>
    </location>
</feature>
<protein>
    <recommendedName>
        <fullName evidence="7 10">Peroxisomal membrane protein PEX14</fullName>
    </recommendedName>
    <alternativeName>
        <fullName evidence="8 10">Peroxin-14</fullName>
    </alternativeName>
</protein>
<feature type="region of interest" description="Disordered" evidence="11">
    <location>
        <begin position="216"/>
        <end position="260"/>
    </location>
</feature>
<evidence type="ECO:0000259" key="13">
    <source>
        <dbReference type="Pfam" id="PF04695"/>
    </source>
</evidence>
<evidence type="ECO:0000256" key="8">
    <source>
        <dbReference type="ARBA" id="ARBA00029691"/>
    </source>
</evidence>
<evidence type="ECO:0000256" key="7">
    <source>
        <dbReference type="ARBA" id="ARBA00029502"/>
    </source>
</evidence>
<dbReference type="GO" id="GO:0005778">
    <property type="term" value="C:peroxisomal membrane"/>
    <property type="evidence" value="ECO:0007669"/>
    <property type="project" value="UniProtKB-SubCell"/>
</dbReference>
<evidence type="ECO:0000256" key="4">
    <source>
        <dbReference type="ARBA" id="ARBA00023010"/>
    </source>
</evidence>
<keyword evidence="12" id="KW-1133">Transmembrane helix</keyword>
<dbReference type="InterPro" id="IPR025655">
    <property type="entry name" value="PEX14"/>
</dbReference>
<evidence type="ECO:0000256" key="9">
    <source>
        <dbReference type="ARBA" id="ARBA00046271"/>
    </source>
</evidence>
<dbReference type="GO" id="GO:0016560">
    <property type="term" value="P:protein import into peroxisome matrix, docking"/>
    <property type="evidence" value="ECO:0007669"/>
    <property type="project" value="UniProtKB-UniRule"/>
</dbReference>
<feature type="domain" description="Peroxisome membrane anchor protein Pex14p N-terminal" evidence="13">
    <location>
        <begin position="14"/>
        <end position="56"/>
    </location>
</feature>
<name>A0A6P3WXW3_DINQU</name>
<gene>
    <name evidence="15" type="primary">LOC106742386</name>
</gene>
<keyword evidence="14" id="KW-1185">Reference proteome</keyword>
<keyword evidence="12" id="KW-0812">Transmembrane</keyword>
<feature type="compositionally biased region" description="Polar residues" evidence="11">
    <location>
        <begin position="216"/>
        <end position="227"/>
    </location>
</feature>
<proteinExistence type="inferred from homology"/>
<dbReference type="GeneID" id="106742386"/>
<keyword evidence="6 10" id="KW-0576">Peroxisome</keyword>
<dbReference type="InterPro" id="IPR006785">
    <property type="entry name" value="Pex14_N"/>
</dbReference>
<dbReference type="RefSeq" id="XP_014470762.1">
    <property type="nucleotide sequence ID" value="XM_014615276.1"/>
</dbReference>
<comment type="subcellular location">
    <subcellularLocation>
        <location evidence="9 10">Peroxisome membrane</location>
    </subcellularLocation>
</comment>
<evidence type="ECO:0000256" key="1">
    <source>
        <dbReference type="ARBA" id="ARBA00005443"/>
    </source>
</evidence>
<keyword evidence="3 10" id="KW-0653">Protein transport</keyword>
<reference evidence="15" key="1">
    <citation type="submission" date="2025-08" db="UniProtKB">
        <authorList>
            <consortium name="RefSeq"/>
        </authorList>
    </citation>
    <scope>IDENTIFICATION</scope>
</reference>
<dbReference type="Gene3D" id="1.10.10.10">
    <property type="entry name" value="Winged helix-like DNA-binding domain superfamily/Winged helix DNA-binding domain"/>
    <property type="match status" value="1"/>
</dbReference>
<dbReference type="PANTHER" id="PTHR23058">
    <property type="entry name" value="PEROXISOMAL MEMBRANE PROTEIN PEX14"/>
    <property type="match status" value="1"/>
</dbReference>
<dbReference type="GO" id="GO:0005102">
    <property type="term" value="F:signaling receptor binding"/>
    <property type="evidence" value="ECO:0007669"/>
    <property type="project" value="TreeGrafter"/>
</dbReference>